<evidence type="ECO:0000313" key="2">
    <source>
        <dbReference type="EMBL" id="MCP1111470.1"/>
    </source>
</evidence>
<dbReference type="Proteomes" id="UP001523565">
    <property type="component" value="Unassembled WGS sequence"/>
</dbReference>
<dbReference type="Gene3D" id="3.30.565.10">
    <property type="entry name" value="Histidine kinase-like ATPase, C-terminal domain"/>
    <property type="match status" value="1"/>
</dbReference>
<dbReference type="CDD" id="cd16935">
    <property type="entry name" value="HATPase_AgrC-ComD-like"/>
    <property type="match status" value="1"/>
</dbReference>
<protein>
    <submittedName>
        <fullName evidence="2">ATP-binding protein</fullName>
    </submittedName>
</protein>
<keyword evidence="2" id="KW-0067">ATP-binding</keyword>
<dbReference type="Pfam" id="PF14501">
    <property type="entry name" value="HATPase_c_5"/>
    <property type="match status" value="1"/>
</dbReference>
<dbReference type="EMBL" id="JAMZFV010000037">
    <property type="protein sequence ID" value="MCP1111470.1"/>
    <property type="molecule type" value="Genomic_DNA"/>
</dbReference>
<dbReference type="RefSeq" id="WP_262070330.1">
    <property type="nucleotide sequence ID" value="NZ_JAMXOC010000037.1"/>
</dbReference>
<dbReference type="GO" id="GO:0005524">
    <property type="term" value="F:ATP binding"/>
    <property type="evidence" value="ECO:0007669"/>
    <property type="project" value="UniProtKB-KW"/>
</dbReference>
<keyword evidence="3" id="KW-1185">Reference proteome</keyword>
<gene>
    <name evidence="2" type="ORF">NK118_14545</name>
</gene>
<dbReference type="InterPro" id="IPR032834">
    <property type="entry name" value="NatK-like_C"/>
</dbReference>
<sequence length="243" mass="28259">ITSLLLINVLVFGYYSSIVRKIQLEQRTILYENLINTIGSYQKEYEQSYLQLRRTKHNYNNDMLHIKTLIENRDYMKAVQKIDSLMYMASRNDDIIANSGNLFLDSLINYRYMIAKERGVEFKLELSIPMQLEFDGGDLNLILGNIIDNALEATSLLPEGKRFVKVKIEYKKKSLFVVVINSFNGIVNKDYKGRYMTTKNDSKCHGLGIDMARQAIEKYNGTMSLENDNNFFIAKVLLYPREQ</sequence>
<name>A0ABT1ELA0_9FIRM</name>
<comment type="caution">
    <text evidence="2">The sequence shown here is derived from an EMBL/GenBank/DDBJ whole genome shotgun (WGS) entry which is preliminary data.</text>
</comment>
<feature type="non-terminal residue" evidence="2">
    <location>
        <position position="1"/>
    </location>
</feature>
<keyword evidence="2" id="KW-0547">Nucleotide-binding</keyword>
<dbReference type="SUPFAM" id="SSF55874">
    <property type="entry name" value="ATPase domain of HSP90 chaperone/DNA topoisomerase II/histidine kinase"/>
    <property type="match status" value="1"/>
</dbReference>
<organism evidence="2 3">
    <name type="scientific">Ohessyouella blattaphilus</name>
    <dbReference type="NCBI Taxonomy" id="2949333"/>
    <lineage>
        <taxon>Bacteria</taxon>
        <taxon>Bacillati</taxon>
        <taxon>Bacillota</taxon>
        <taxon>Clostridia</taxon>
        <taxon>Lachnospirales</taxon>
        <taxon>Lachnospiraceae</taxon>
        <taxon>Ohessyouella</taxon>
    </lineage>
</organism>
<feature type="domain" description="Sensor histidine kinase NatK-like C-terminal" evidence="1">
    <location>
        <begin position="138"/>
        <end position="238"/>
    </location>
</feature>
<accession>A0ABT1ELA0</accession>
<evidence type="ECO:0000313" key="3">
    <source>
        <dbReference type="Proteomes" id="UP001523565"/>
    </source>
</evidence>
<dbReference type="InterPro" id="IPR036890">
    <property type="entry name" value="HATPase_C_sf"/>
</dbReference>
<dbReference type="PANTHER" id="PTHR40448:SF1">
    <property type="entry name" value="TWO-COMPONENT SENSOR HISTIDINE KINASE"/>
    <property type="match status" value="1"/>
</dbReference>
<dbReference type="PANTHER" id="PTHR40448">
    <property type="entry name" value="TWO-COMPONENT SENSOR HISTIDINE KINASE"/>
    <property type="match status" value="1"/>
</dbReference>
<evidence type="ECO:0000259" key="1">
    <source>
        <dbReference type="Pfam" id="PF14501"/>
    </source>
</evidence>
<proteinExistence type="predicted"/>
<reference evidence="2 3" key="1">
    <citation type="journal article" date="2022" name="Genome Biol. Evol.">
        <title>Host diet, physiology and behaviors set the stage for Lachnospiraceae cladogenesis.</title>
        <authorList>
            <person name="Vera-Ponce De Leon A."/>
            <person name="Schneider M."/>
            <person name="Jahnes B.C."/>
            <person name="Sadowski V."/>
            <person name="Camuy-Velez L.A."/>
            <person name="Duan J."/>
            <person name="Sabree Z.L."/>
        </authorList>
    </citation>
    <scope>NUCLEOTIDE SEQUENCE [LARGE SCALE GENOMIC DNA]</scope>
    <source>
        <strain evidence="2 3">PAL227</strain>
    </source>
</reference>